<organism evidence="8 9">
    <name type="scientific">Alicyclobacillus ferrooxydans</name>
    <dbReference type="NCBI Taxonomy" id="471514"/>
    <lineage>
        <taxon>Bacteria</taxon>
        <taxon>Bacillati</taxon>
        <taxon>Bacillota</taxon>
        <taxon>Bacilli</taxon>
        <taxon>Bacillales</taxon>
        <taxon>Alicyclobacillaceae</taxon>
        <taxon>Alicyclobacillus</taxon>
    </lineage>
</organism>
<dbReference type="PANTHER" id="PTHR43133:SF8">
    <property type="entry name" value="RNA POLYMERASE SIGMA FACTOR HI_1459-RELATED"/>
    <property type="match status" value="1"/>
</dbReference>
<dbReference type="Pfam" id="PF04542">
    <property type="entry name" value="Sigma70_r2"/>
    <property type="match status" value="1"/>
</dbReference>
<keyword evidence="9" id="KW-1185">Reference proteome</keyword>
<dbReference type="STRING" id="471514.AN477_17105"/>
<comment type="caution">
    <text evidence="8">The sequence shown here is derived from an EMBL/GenBank/DDBJ whole genome shotgun (WGS) entry which is preliminary data.</text>
</comment>
<evidence type="ECO:0000313" key="8">
    <source>
        <dbReference type="EMBL" id="KPV42554.1"/>
    </source>
</evidence>
<proteinExistence type="inferred from homology"/>
<keyword evidence="3" id="KW-0731">Sigma factor</keyword>
<dbReference type="InterPro" id="IPR036388">
    <property type="entry name" value="WH-like_DNA-bd_sf"/>
</dbReference>
<evidence type="ECO:0000256" key="4">
    <source>
        <dbReference type="ARBA" id="ARBA00023125"/>
    </source>
</evidence>
<evidence type="ECO:0008006" key="10">
    <source>
        <dbReference type="Google" id="ProtNLM"/>
    </source>
</evidence>
<dbReference type="InterPro" id="IPR014284">
    <property type="entry name" value="RNA_pol_sigma-70_dom"/>
</dbReference>
<dbReference type="PATRIC" id="fig|471514.4.peg.3915"/>
<accession>A0A0P9GPI4</accession>
<dbReference type="SUPFAM" id="SSF88659">
    <property type="entry name" value="Sigma3 and sigma4 domains of RNA polymerase sigma factors"/>
    <property type="match status" value="1"/>
</dbReference>
<gene>
    <name evidence="8" type="ORF">AN477_17105</name>
</gene>
<dbReference type="PANTHER" id="PTHR43133">
    <property type="entry name" value="RNA POLYMERASE ECF-TYPE SIGMA FACTO"/>
    <property type="match status" value="1"/>
</dbReference>
<dbReference type="InterPro" id="IPR013325">
    <property type="entry name" value="RNA_pol_sigma_r2"/>
</dbReference>
<protein>
    <recommendedName>
        <fullName evidence="10">RNA polymerase subunit sigma-24</fullName>
    </recommendedName>
</protein>
<dbReference type="Proteomes" id="UP000050482">
    <property type="component" value="Unassembled WGS sequence"/>
</dbReference>
<dbReference type="NCBIfam" id="TIGR02937">
    <property type="entry name" value="sigma70-ECF"/>
    <property type="match status" value="1"/>
</dbReference>
<feature type="domain" description="RNA polymerase sigma-70 region 2" evidence="6">
    <location>
        <begin position="14"/>
        <end position="81"/>
    </location>
</feature>
<feature type="domain" description="RNA polymerase sigma factor 70 region 4 type 2" evidence="7">
    <location>
        <begin position="106"/>
        <end position="157"/>
    </location>
</feature>
<dbReference type="AlphaFoldDB" id="A0A0P9GPI4"/>
<dbReference type="Gene3D" id="1.10.10.10">
    <property type="entry name" value="Winged helix-like DNA-binding domain superfamily/Winged helix DNA-binding domain"/>
    <property type="match status" value="1"/>
</dbReference>
<dbReference type="CDD" id="cd06171">
    <property type="entry name" value="Sigma70_r4"/>
    <property type="match status" value="1"/>
</dbReference>
<comment type="similarity">
    <text evidence="1">Belongs to the sigma-70 factor family. ECF subfamily.</text>
</comment>
<dbReference type="SUPFAM" id="SSF88946">
    <property type="entry name" value="Sigma2 domain of RNA polymerase sigma factors"/>
    <property type="match status" value="1"/>
</dbReference>
<evidence type="ECO:0000256" key="3">
    <source>
        <dbReference type="ARBA" id="ARBA00023082"/>
    </source>
</evidence>
<evidence type="ECO:0000259" key="7">
    <source>
        <dbReference type="Pfam" id="PF08281"/>
    </source>
</evidence>
<dbReference type="Gene3D" id="1.10.1740.10">
    <property type="match status" value="1"/>
</dbReference>
<dbReference type="EMBL" id="LJCO01000075">
    <property type="protein sequence ID" value="KPV42554.1"/>
    <property type="molecule type" value="Genomic_DNA"/>
</dbReference>
<dbReference type="RefSeq" id="WP_054970392.1">
    <property type="nucleotide sequence ID" value="NZ_LJCO01000075.1"/>
</dbReference>
<dbReference type="GO" id="GO:0006352">
    <property type="term" value="P:DNA-templated transcription initiation"/>
    <property type="evidence" value="ECO:0007669"/>
    <property type="project" value="InterPro"/>
</dbReference>
<reference evidence="8 9" key="1">
    <citation type="submission" date="2015-09" db="EMBL/GenBank/DDBJ databases">
        <title>Draft genome sequence of Alicyclobacillus ferrooxydans DSM 22381.</title>
        <authorList>
            <person name="Hemp J."/>
        </authorList>
    </citation>
    <scope>NUCLEOTIDE SEQUENCE [LARGE SCALE GENOMIC DNA]</scope>
    <source>
        <strain evidence="8 9">TC-34</strain>
    </source>
</reference>
<evidence type="ECO:0000256" key="2">
    <source>
        <dbReference type="ARBA" id="ARBA00023015"/>
    </source>
</evidence>
<evidence type="ECO:0000259" key="6">
    <source>
        <dbReference type="Pfam" id="PF04542"/>
    </source>
</evidence>
<name>A0A0P9GPI4_9BACL</name>
<sequence>MRDRSSQRETLKMLYETYSNDVYRYAFATLGDSSEAHDVVQEVFIRAYRAINNFRHDATAKTWIMTIARNYIFDVLRKQRKDRQFLSQSELPDIGDEATDVSVVLEVEEALQELKDDYRQVVSLRYIDNLSIKETASVLGWSEKKVQNAAHRAILQLREVLGSDFEEVKRINEIRT</sequence>
<dbReference type="InterPro" id="IPR039425">
    <property type="entry name" value="RNA_pol_sigma-70-like"/>
</dbReference>
<evidence type="ECO:0000256" key="1">
    <source>
        <dbReference type="ARBA" id="ARBA00010641"/>
    </source>
</evidence>
<keyword evidence="5" id="KW-0804">Transcription</keyword>
<dbReference type="GO" id="GO:0003677">
    <property type="term" value="F:DNA binding"/>
    <property type="evidence" value="ECO:0007669"/>
    <property type="project" value="UniProtKB-KW"/>
</dbReference>
<dbReference type="InterPro" id="IPR013324">
    <property type="entry name" value="RNA_pol_sigma_r3/r4-like"/>
</dbReference>
<keyword evidence="4" id="KW-0238">DNA-binding</keyword>
<dbReference type="InterPro" id="IPR013249">
    <property type="entry name" value="RNA_pol_sigma70_r4_t2"/>
</dbReference>
<dbReference type="Pfam" id="PF08281">
    <property type="entry name" value="Sigma70_r4_2"/>
    <property type="match status" value="1"/>
</dbReference>
<keyword evidence="2" id="KW-0805">Transcription regulation</keyword>
<evidence type="ECO:0000313" key="9">
    <source>
        <dbReference type="Proteomes" id="UP000050482"/>
    </source>
</evidence>
<dbReference type="GO" id="GO:0016987">
    <property type="term" value="F:sigma factor activity"/>
    <property type="evidence" value="ECO:0007669"/>
    <property type="project" value="UniProtKB-KW"/>
</dbReference>
<dbReference type="OrthoDB" id="2381110at2"/>
<dbReference type="InterPro" id="IPR007627">
    <property type="entry name" value="RNA_pol_sigma70_r2"/>
</dbReference>
<evidence type="ECO:0000256" key="5">
    <source>
        <dbReference type="ARBA" id="ARBA00023163"/>
    </source>
</evidence>